<evidence type="ECO:0000256" key="13">
    <source>
        <dbReference type="ARBA" id="ARBA00075711"/>
    </source>
</evidence>
<organism evidence="16 17">
    <name type="scientific">Grimontia sedimenti</name>
    <dbReference type="NCBI Taxonomy" id="2711294"/>
    <lineage>
        <taxon>Bacteria</taxon>
        <taxon>Pseudomonadati</taxon>
        <taxon>Pseudomonadota</taxon>
        <taxon>Gammaproteobacteria</taxon>
        <taxon>Vibrionales</taxon>
        <taxon>Vibrionaceae</taxon>
        <taxon>Grimontia</taxon>
    </lineage>
</organism>
<keyword evidence="3" id="KW-0547">Nucleotide-binding</keyword>
<dbReference type="Gene3D" id="3.40.1190.20">
    <property type="match status" value="1"/>
</dbReference>
<comment type="pathway">
    <text evidence="7">Carbohydrate acid metabolism; 2-dehydro-3-deoxy-D-gluconate degradation; D-glyceraldehyde 3-phosphate and pyruvate from 2-dehydro-3-deoxy-D-gluconate: step 1/2.</text>
</comment>
<dbReference type="InterPro" id="IPR011611">
    <property type="entry name" value="PfkB_dom"/>
</dbReference>
<keyword evidence="2" id="KW-0808">Transferase</keyword>
<dbReference type="GO" id="GO:0042840">
    <property type="term" value="P:D-glucuronate catabolic process"/>
    <property type="evidence" value="ECO:0007669"/>
    <property type="project" value="TreeGrafter"/>
</dbReference>
<protein>
    <recommendedName>
        <fullName evidence="12">2-dehydro-3-deoxygluconokinase</fullName>
        <ecNumber evidence="11">2.7.1.45</ecNumber>
    </recommendedName>
    <alternativeName>
        <fullName evidence="13">2-keto-3-deoxygluconokinase</fullName>
    </alternativeName>
    <alternativeName>
        <fullName evidence="14">3-deoxy-2-oxo-D-gluconate kinase</fullName>
    </alternativeName>
    <alternativeName>
        <fullName evidence="8">KDG kinase</fullName>
    </alternativeName>
</protein>
<keyword evidence="17" id="KW-1185">Reference proteome</keyword>
<evidence type="ECO:0000256" key="10">
    <source>
        <dbReference type="ARBA" id="ARBA00054997"/>
    </source>
</evidence>
<dbReference type="PANTHER" id="PTHR43085">
    <property type="entry name" value="HEXOKINASE FAMILY MEMBER"/>
    <property type="match status" value="1"/>
</dbReference>
<keyword evidence="5" id="KW-0067">ATP-binding</keyword>
<accession>A0A6M1R806</accession>
<dbReference type="InterPro" id="IPR029056">
    <property type="entry name" value="Ribokinase-like"/>
</dbReference>
<comment type="caution">
    <text evidence="16">The sequence shown here is derived from an EMBL/GenBank/DDBJ whole genome shotgun (WGS) entry which is preliminary data.</text>
</comment>
<dbReference type="InterPro" id="IPR050306">
    <property type="entry name" value="PfkB_Carbo_kinase"/>
</dbReference>
<dbReference type="RefSeq" id="WP_165011650.1">
    <property type="nucleotide sequence ID" value="NZ_JAALDL010000001.1"/>
</dbReference>
<evidence type="ECO:0000256" key="4">
    <source>
        <dbReference type="ARBA" id="ARBA00022777"/>
    </source>
</evidence>
<evidence type="ECO:0000256" key="14">
    <source>
        <dbReference type="ARBA" id="ARBA00080545"/>
    </source>
</evidence>
<dbReference type="Pfam" id="PF00294">
    <property type="entry name" value="PfkB"/>
    <property type="match status" value="1"/>
</dbReference>
<evidence type="ECO:0000256" key="2">
    <source>
        <dbReference type="ARBA" id="ARBA00022679"/>
    </source>
</evidence>
<evidence type="ECO:0000256" key="3">
    <source>
        <dbReference type="ARBA" id="ARBA00022741"/>
    </source>
</evidence>
<comment type="catalytic activity">
    <reaction evidence="9">
        <text>2-dehydro-3-deoxy-D-gluconate + ATP = 2-dehydro-3-deoxy-6-phospho-D-gluconate + ADP + H(+)</text>
        <dbReference type="Rhea" id="RHEA:14797"/>
        <dbReference type="ChEBI" id="CHEBI:15378"/>
        <dbReference type="ChEBI" id="CHEBI:30616"/>
        <dbReference type="ChEBI" id="CHEBI:57569"/>
        <dbReference type="ChEBI" id="CHEBI:57990"/>
        <dbReference type="ChEBI" id="CHEBI:456216"/>
        <dbReference type="EC" id="2.7.1.45"/>
    </reaction>
</comment>
<dbReference type="PANTHER" id="PTHR43085:SF15">
    <property type="entry name" value="2-DEHYDRO-3-DEOXYGLUCONOKINASE"/>
    <property type="match status" value="1"/>
</dbReference>
<evidence type="ECO:0000313" key="16">
    <source>
        <dbReference type="EMBL" id="NGN96584.1"/>
    </source>
</evidence>
<dbReference type="PROSITE" id="PS00584">
    <property type="entry name" value="PFKB_KINASES_2"/>
    <property type="match status" value="1"/>
</dbReference>
<gene>
    <name evidence="16" type="ORF">G5S52_02610</name>
</gene>
<comment type="similarity">
    <text evidence="1">Belongs to the carbohydrate kinase PfkB family.</text>
</comment>
<dbReference type="FunFam" id="3.40.1190.20:FF:000011">
    <property type="entry name" value="2-dehydro-3-deoxygluconokinase, putative"/>
    <property type="match status" value="1"/>
</dbReference>
<dbReference type="EC" id="2.7.1.45" evidence="11"/>
<evidence type="ECO:0000256" key="9">
    <source>
        <dbReference type="ARBA" id="ARBA00050729"/>
    </source>
</evidence>
<evidence type="ECO:0000313" key="17">
    <source>
        <dbReference type="Proteomes" id="UP000473008"/>
    </source>
</evidence>
<dbReference type="InterPro" id="IPR002173">
    <property type="entry name" value="Carboh/pur_kinase_PfkB_CS"/>
</dbReference>
<dbReference type="AlphaFoldDB" id="A0A6M1R806"/>
<keyword evidence="6" id="KW-0119">Carbohydrate metabolism</keyword>
<comment type="function">
    <text evidence="10">Catalyzes the phosphorylation of 2-keto-3-deoxygluconate (KDG) to produce 2-keto-3-deoxy-6-phosphogluconate (KDPG).</text>
</comment>
<dbReference type="GO" id="GO:0019698">
    <property type="term" value="P:D-galacturonate catabolic process"/>
    <property type="evidence" value="ECO:0007669"/>
    <property type="project" value="TreeGrafter"/>
</dbReference>
<evidence type="ECO:0000256" key="11">
    <source>
        <dbReference type="ARBA" id="ARBA00066369"/>
    </source>
</evidence>
<dbReference type="GO" id="GO:0005829">
    <property type="term" value="C:cytosol"/>
    <property type="evidence" value="ECO:0007669"/>
    <property type="project" value="TreeGrafter"/>
</dbReference>
<dbReference type="GO" id="GO:0006974">
    <property type="term" value="P:DNA damage response"/>
    <property type="evidence" value="ECO:0007669"/>
    <property type="project" value="TreeGrafter"/>
</dbReference>
<dbReference type="Proteomes" id="UP000473008">
    <property type="component" value="Unassembled WGS sequence"/>
</dbReference>
<dbReference type="CDD" id="cd01166">
    <property type="entry name" value="KdgK"/>
    <property type="match status" value="1"/>
</dbReference>
<evidence type="ECO:0000256" key="12">
    <source>
        <dbReference type="ARBA" id="ARBA00067931"/>
    </source>
</evidence>
<dbReference type="GO" id="GO:0005524">
    <property type="term" value="F:ATP binding"/>
    <property type="evidence" value="ECO:0007669"/>
    <property type="project" value="UniProtKB-KW"/>
</dbReference>
<evidence type="ECO:0000256" key="1">
    <source>
        <dbReference type="ARBA" id="ARBA00010688"/>
    </source>
</evidence>
<proteinExistence type="inferred from homology"/>
<dbReference type="SUPFAM" id="SSF53613">
    <property type="entry name" value="Ribokinase-like"/>
    <property type="match status" value="1"/>
</dbReference>
<dbReference type="GO" id="GO:0008673">
    <property type="term" value="F:2-dehydro-3-deoxygluconokinase activity"/>
    <property type="evidence" value="ECO:0007669"/>
    <property type="project" value="UniProtKB-EC"/>
</dbReference>
<sequence>MTLRIALIGECMVELSRQGDALVQGMGGDTLNTAVYLSRLLPDADIAYLTGLGLDPFSEELLARWKAEGINTQYVHRSATKLPGLYSISTDPNGERHFHYWRNDSAAKFWLNETDTEALKASLKSFDLVYLSGISLAILPHEARQTLFSFLSAIKPHCRVVFDNNFRPVLWDSFDEAQATYREMLVLTDIAMLTFDDEQALWGDETVEASLLRTQSLGVSEVVYKHGAKPCEVFTHQKRTEVSAEKVIQVVDTTAAGDSFSAGYIAKRLTGGGVEAAAQAGHKLAGQVIQHHGAIIPLSAMPTI</sequence>
<feature type="domain" description="Carbohydrate kinase PfkB" evidence="15">
    <location>
        <begin position="6"/>
        <end position="299"/>
    </location>
</feature>
<name>A0A6M1R806_9GAMM</name>
<reference evidence="16 17" key="1">
    <citation type="submission" date="2020-02" db="EMBL/GenBank/DDBJ databases">
        <title>The draft genome of Grimontia sedimenta sp. nov., isolated from benthic sediments near coral reefs south of Kuwait.</title>
        <authorList>
            <person name="Mahmoud H.M."/>
            <person name="Jose L."/>
            <person name="Eapen S."/>
        </authorList>
    </citation>
    <scope>NUCLEOTIDE SEQUENCE [LARGE SCALE GENOMIC DNA]</scope>
    <source>
        <strain evidence="16 17">S25</strain>
    </source>
</reference>
<evidence type="ECO:0000256" key="5">
    <source>
        <dbReference type="ARBA" id="ARBA00022840"/>
    </source>
</evidence>
<dbReference type="EMBL" id="JAALDL010000001">
    <property type="protein sequence ID" value="NGN96584.1"/>
    <property type="molecule type" value="Genomic_DNA"/>
</dbReference>
<keyword evidence="4 16" id="KW-0418">Kinase</keyword>
<evidence type="ECO:0000256" key="6">
    <source>
        <dbReference type="ARBA" id="ARBA00023277"/>
    </source>
</evidence>
<evidence type="ECO:0000256" key="8">
    <source>
        <dbReference type="ARBA" id="ARBA00044254"/>
    </source>
</evidence>
<evidence type="ECO:0000259" key="15">
    <source>
        <dbReference type="Pfam" id="PF00294"/>
    </source>
</evidence>
<evidence type="ECO:0000256" key="7">
    <source>
        <dbReference type="ARBA" id="ARBA00043951"/>
    </source>
</evidence>